<keyword evidence="2" id="KW-0378">Hydrolase</keyword>
<feature type="compositionally biased region" description="Basic and acidic residues" evidence="5">
    <location>
        <begin position="1"/>
        <end position="26"/>
    </location>
</feature>
<dbReference type="PROSITE" id="PS51715">
    <property type="entry name" value="G_GB1_RHD3"/>
    <property type="match status" value="1"/>
</dbReference>
<evidence type="ECO:0000256" key="2">
    <source>
        <dbReference type="ARBA" id="ARBA00022801"/>
    </source>
</evidence>
<feature type="transmembrane region" description="Helical" evidence="6">
    <location>
        <begin position="518"/>
        <end position="535"/>
    </location>
</feature>
<accession>A0A7S0CZW9</accession>
<gene>
    <name evidence="8" type="ORF">LAMO00422_LOCUS4306</name>
</gene>
<keyword evidence="1" id="KW-0547">Nucleotide-binding</keyword>
<evidence type="ECO:0000259" key="7">
    <source>
        <dbReference type="PROSITE" id="PS51715"/>
    </source>
</evidence>
<dbReference type="SUPFAM" id="SSF52540">
    <property type="entry name" value="P-loop containing nucleoside triphosphate hydrolases"/>
    <property type="match status" value="1"/>
</dbReference>
<dbReference type="GO" id="GO:0003924">
    <property type="term" value="F:GTPase activity"/>
    <property type="evidence" value="ECO:0007669"/>
    <property type="project" value="InterPro"/>
</dbReference>
<protein>
    <recommendedName>
        <fullName evidence="7">GB1/RHD3-type G domain-containing protein</fullName>
    </recommendedName>
</protein>
<feature type="domain" description="GB1/RHD3-type G" evidence="7">
    <location>
        <begin position="69"/>
        <end position="254"/>
    </location>
</feature>
<reference evidence="8" key="1">
    <citation type="submission" date="2021-01" db="EMBL/GenBank/DDBJ databases">
        <authorList>
            <person name="Corre E."/>
            <person name="Pelletier E."/>
            <person name="Niang G."/>
            <person name="Scheremetjew M."/>
            <person name="Finn R."/>
            <person name="Kale V."/>
            <person name="Holt S."/>
            <person name="Cochrane G."/>
            <person name="Meng A."/>
            <person name="Brown T."/>
            <person name="Cohen L."/>
        </authorList>
    </citation>
    <scope>NUCLEOTIDE SEQUENCE</scope>
    <source>
        <strain evidence="8">CCMP2058</strain>
    </source>
</reference>
<keyword evidence="6" id="KW-0812">Transmembrane</keyword>
<feature type="transmembrane region" description="Helical" evidence="6">
    <location>
        <begin position="477"/>
        <end position="498"/>
    </location>
</feature>
<dbReference type="InterPro" id="IPR030386">
    <property type="entry name" value="G_GB1_RHD3_dom"/>
</dbReference>
<dbReference type="SUPFAM" id="SSF48340">
    <property type="entry name" value="Interferon-induced guanylate-binding protein 1 (GBP1), C-terminal domain"/>
    <property type="match status" value="1"/>
</dbReference>
<dbReference type="InterPro" id="IPR036543">
    <property type="entry name" value="Guanylate-bd_C_sf"/>
</dbReference>
<dbReference type="Gene3D" id="3.40.50.300">
    <property type="entry name" value="P-loop containing nucleotide triphosphate hydrolases"/>
    <property type="match status" value="1"/>
</dbReference>
<dbReference type="PANTHER" id="PTHR10751">
    <property type="entry name" value="GUANYLATE BINDING PROTEIN"/>
    <property type="match status" value="1"/>
</dbReference>
<proteinExistence type="inferred from homology"/>
<evidence type="ECO:0000256" key="3">
    <source>
        <dbReference type="ARBA" id="ARBA00023134"/>
    </source>
</evidence>
<name>A0A7S0CZW9_9EUKA</name>
<evidence type="ECO:0000313" key="8">
    <source>
        <dbReference type="EMBL" id="CAD8437097.1"/>
    </source>
</evidence>
<sequence>MSDTNQDNKTKPDEKLQNHVKEEKAKRYPGKPLQVVAVEDTGEDKKGRKVVVVEENLEQIVKNVEATGVQKLYIVSLVGAMRTGKSFMLDLFLRYLTEPQENIEKEGPHCIFKGTKLEEEKESQFYWRASYQRTTTGIWFYSTPFVRKIKGQDVCVLLMDTQGLFDPMSPPEINKAIFGLSVLLSSYQILNVQNRIQEDTLQQLDYFTQFAHSAITLLKDTHKPEQGEEDDKEMDADDLGIHKFQRLQFLVRDWINYEDPENVEENLKVTKSVLADTFKQTFNDSGQRDRITNSFDKVDALFLPHIGLKACRPNWKGDLNEVDPGFVKMCGYFLKQVFDETVVIKRDIVQGTEMEPKTLGYAVKSFAEVFKDGKLPKAISLVEAMTKATTLDAKDKALLKYRSMMDTKAGPNSTYIPQKELEAVSVNALEQARLTFKKIAAFGEEKQRREALDAVFKSIGEEFERYKEANKNRVDKILAGYATLCVIALFAFLVDMLSDYTCDWWSETCRTGSTLLKYLYTLMAMVVGGQVFLLYQGEGQFVVIKALSGLFAETSTQALNYYDKLREKAKDVGVEGLPDLKERRGGESKEKSMSASMAHLLSKD</sequence>
<evidence type="ECO:0000256" key="6">
    <source>
        <dbReference type="SAM" id="Phobius"/>
    </source>
</evidence>
<dbReference type="Gene3D" id="1.20.58.420">
    <property type="entry name" value="AHSP"/>
    <property type="match status" value="1"/>
</dbReference>
<keyword evidence="6" id="KW-1133">Transmembrane helix</keyword>
<feature type="compositionally biased region" description="Basic and acidic residues" evidence="5">
    <location>
        <begin position="576"/>
        <end position="592"/>
    </location>
</feature>
<dbReference type="AlphaFoldDB" id="A0A7S0CZW9"/>
<feature type="region of interest" description="Disordered" evidence="5">
    <location>
        <begin position="1"/>
        <end position="33"/>
    </location>
</feature>
<dbReference type="GO" id="GO:0005525">
    <property type="term" value="F:GTP binding"/>
    <property type="evidence" value="ECO:0007669"/>
    <property type="project" value="UniProtKB-KW"/>
</dbReference>
<dbReference type="InterPro" id="IPR015894">
    <property type="entry name" value="Guanylate-bd_N"/>
</dbReference>
<evidence type="ECO:0000256" key="5">
    <source>
        <dbReference type="SAM" id="MobiDB-lite"/>
    </source>
</evidence>
<dbReference type="Pfam" id="PF02263">
    <property type="entry name" value="GBP"/>
    <property type="match status" value="1"/>
</dbReference>
<evidence type="ECO:0000256" key="4">
    <source>
        <dbReference type="PROSITE-ProRule" id="PRU01052"/>
    </source>
</evidence>
<keyword evidence="3" id="KW-0342">GTP-binding</keyword>
<dbReference type="InterPro" id="IPR027417">
    <property type="entry name" value="P-loop_NTPase"/>
</dbReference>
<keyword evidence="6" id="KW-0472">Membrane</keyword>
<evidence type="ECO:0000256" key="1">
    <source>
        <dbReference type="ARBA" id="ARBA00022741"/>
    </source>
</evidence>
<feature type="region of interest" description="Disordered" evidence="5">
    <location>
        <begin position="576"/>
        <end position="604"/>
    </location>
</feature>
<organism evidence="8">
    <name type="scientific">Amorphochlora amoebiformis</name>
    <dbReference type="NCBI Taxonomy" id="1561963"/>
    <lineage>
        <taxon>Eukaryota</taxon>
        <taxon>Sar</taxon>
        <taxon>Rhizaria</taxon>
        <taxon>Cercozoa</taxon>
        <taxon>Chlorarachniophyceae</taxon>
        <taxon>Amorphochlora</taxon>
    </lineage>
</organism>
<comment type="similarity">
    <text evidence="4">Belongs to the TRAFAC class dynamin-like GTPase superfamily. GB1/RHD3 GTPase family.</text>
</comment>
<dbReference type="EMBL" id="HBEM01006131">
    <property type="protein sequence ID" value="CAD8437097.1"/>
    <property type="molecule type" value="Transcribed_RNA"/>
</dbReference>